<evidence type="ECO:0000313" key="2">
    <source>
        <dbReference type="Proteomes" id="UP000481153"/>
    </source>
</evidence>
<comment type="caution">
    <text evidence="1">The sequence shown here is derived from an EMBL/GenBank/DDBJ whole genome shotgun (WGS) entry which is preliminary data.</text>
</comment>
<dbReference type="VEuPathDB" id="FungiDB:AeMF1_005149"/>
<protein>
    <submittedName>
        <fullName evidence="1">Uncharacterized protein</fullName>
    </submittedName>
</protein>
<dbReference type="PANTHER" id="PTHR37474">
    <property type="entry name" value="RNA LIGASE/CYCLIC NUCLEOTIDE PHOSPHODIESTERASE"/>
    <property type="match status" value="1"/>
</dbReference>
<name>A0A6G0XPS4_9STRA</name>
<dbReference type="EMBL" id="VJMJ01000027">
    <property type="protein sequence ID" value="KAF0742494.1"/>
    <property type="molecule type" value="Genomic_DNA"/>
</dbReference>
<dbReference type="AlphaFoldDB" id="A0A6G0XPS4"/>
<dbReference type="Pfam" id="PF13563">
    <property type="entry name" value="2_5_RNA_ligase2"/>
    <property type="match status" value="1"/>
</dbReference>
<gene>
    <name evidence="1" type="ORF">Ae201684_002589</name>
</gene>
<dbReference type="Proteomes" id="UP000481153">
    <property type="component" value="Unassembled WGS sequence"/>
</dbReference>
<evidence type="ECO:0000313" key="1">
    <source>
        <dbReference type="EMBL" id="KAF0742494.1"/>
    </source>
</evidence>
<keyword evidence="2" id="KW-1185">Reference proteome</keyword>
<proteinExistence type="predicted"/>
<dbReference type="SUPFAM" id="SSF55144">
    <property type="entry name" value="LigT-like"/>
    <property type="match status" value="1"/>
</dbReference>
<sequence length="235" mass="25824">MNRAALPSHLSHKSALAVVLAEEESSLAYHVIQGVRQAHDKSYHRWPPHINLLYPFLAGPSRQIDDILARITDAVGDLPAFPATFSELNHFTHSKKSATLFLEPDAASTASKLKQLQAALEKAFPECNHDTRPFVPHLTLGQASGGQAVQSLAHLVDVSFQDEIAPAAPADDAEDLFNELTNSIAFHKPSGSDPFGKQADRATPWILQWTIRRVVVLERQGFEDPFVIVGQVDLK</sequence>
<dbReference type="Gene3D" id="3.90.1140.10">
    <property type="entry name" value="Cyclic phosphodiesterase"/>
    <property type="match status" value="1"/>
</dbReference>
<organism evidence="1 2">
    <name type="scientific">Aphanomyces euteiches</name>
    <dbReference type="NCBI Taxonomy" id="100861"/>
    <lineage>
        <taxon>Eukaryota</taxon>
        <taxon>Sar</taxon>
        <taxon>Stramenopiles</taxon>
        <taxon>Oomycota</taxon>
        <taxon>Saprolegniomycetes</taxon>
        <taxon>Saprolegniales</taxon>
        <taxon>Verrucalvaceae</taxon>
        <taxon>Aphanomyces</taxon>
    </lineage>
</organism>
<dbReference type="InterPro" id="IPR009097">
    <property type="entry name" value="Cyclic_Pdiesterase"/>
</dbReference>
<reference evidence="1 2" key="1">
    <citation type="submission" date="2019-07" db="EMBL/GenBank/DDBJ databases">
        <title>Genomics analysis of Aphanomyces spp. identifies a new class of oomycete effector associated with host adaptation.</title>
        <authorList>
            <person name="Gaulin E."/>
        </authorList>
    </citation>
    <scope>NUCLEOTIDE SEQUENCE [LARGE SCALE GENOMIC DNA]</scope>
    <source>
        <strain evidence="1 2">ATCC 201684</strain>
    </source>
</reference>
<dbReference type="PANTHER" id="PTHR37474:SF1">
    <property type="entry name" value="2'-5' RNA LIGASE FAMILY PROTEIN"/>
    <property type="match status" value="1"/>
</dbReference>
<accession>A0A6G0XPS4</accession>